<dbReference type="EMBL" id="ML996084">
    <property type="protein sequence ID" value="KAF2153785.1"/>
    <property type="molecule type" value="Genomic_DNA"/>
</dbReference>
<feature type="region of interest" description="Disordered" evidence="1">
    <location>
        <begin position="437"/>
        <end position="477"/>
    </location>
</feature>
<reference evidence="2" key="1">
    <citation type="journal article" date="2020" name="Stud. Mycol.">
        <title>101 Dothideomycetes genomes: a test case for predicting lifestyles and emergence of pathogens.</title>
        <authorList>
            <person name="Haridas S."/>
            <person name="Albert R."/>
            <person name="Binder M."/>
            <person name="Bloem J."/>
            <person name="Labutti K."/>
            <person name="Salamov A."/>
            <person name="Andreopoulos B."/>
            <person name="Baker S."/>
            <person name="Barry K."/>
            <person name="Bills G."/>
            <person name="Bluhm B."/>
            <person name="Cannon C."/>
            <person name="Castanera R."/>
            <person name="Culley D."/>
            <person name="Daum C."/>
            <person name="Ezra D."/>
            <person name="Gonzalez J."/>
            <person name="Henrissat B."/>
            <person name="Kuo A."/>
            <person name="Liang C."/>
            <person name="Lipzen A."/>
            <person name="Lutzoni F."/>
            <person name="Magnuson J."/>
            <person name="Mondo S."/>
            <person name="Nolan M."/>
            <person name="Ohm R."/>
            <person name="Pangilinan J."/>
            <person name="Park H.-J."/>
            <person name="Ramirez L."/>
            <person name="Alfaro M."/>
            <person name="Sun H."/>
            <person name="Tritt A."/>
            <person name="Yoshinaga Y."/>
            <person name="Zwiers L.-H."/>
            <person name="Turgeon B."/>
            <person name="Goodwin S."/>
            <person name="Spatafora J."/>
            <person name="Crous P."/>
            <person name="Grigoriev I."/>
        </authorList>
    </citation>
    <scope>NUCLEOTIDE SEQUENCE</scope>
    <source>
        <strain evidence="2">CBS 260.36</strain>
    </source>
</reference>
<dbReference type="Proteomes" id="UP000799439">
    <property type="component" value="Unassembled WGS sequence"/>
</dbReference>
<comment type="caution">
    <text evidence="2">The sequence shown here is derived from an EMBL/GenBank/DDBJ whole genome shotgun (WGS) entry which is preliminary data.</text>
</comment>
<evidence type="ECO:0000256" key="1">
    <source>
        <dbReference type="SAM" id="MobiDB-lite"/>
    </source>
</evidence>
<keyword evidence="3" id="KW-1185">Reference proteome</keyword>
<dbReference type="OrthoDB" id="3838324at2759"/>
<gene>
    <name evidence="2" type="ORF">K461DRAFT_320014</name>
</gene>
<accession>A0A9P4J469</accession>
<protein>
    <submittedName>
        <fullName evidence="2">Uncharacterized protein</fullName>
    </submittedName>
</protein>
<evidence type="ECO:0000313" key="3">
    <source>
        <dbReference type="Proteomes" id="UP000799439"/>
    </source>
</evidence>
<evidence type="ECO:0000313" key="2">
    <source>
        <dbReference type="EMBL" id="KAF2153785.1"/>
    </source>
</evidence>
<organism evidence="2 3">
    <name type="scientific">Myriangium duriaei CBS 260.36</name>
    <dbReference type="NCBI Taxonomy" id="1168546"/>
    <lineage>
        <taxon>Eukaryota</taxon>
        <taxon>Fungi</taxon>
        <taxon>Dikarya</taxon>
        <taxon>Ascomycota</taxon>
        <taxon>Pezizomycotina</taxon>
        <taxon>Dothideomycetes</taxon>
        <taxon>Dothideomycetidae</taxon>
        <taxon>Myriangiales</taxon>
        <taxon>Myriangiaceae</taxon>
        <taxon>Myriangium</taxon>
    </lineage>
</organism>
<sequence length="477" mass="55510">MPDPLTAAEVAAEGIGICVTLGTKLKRYIESVKNADRSFLVLIETLNRWRNVLLLLDLWKAEIKETDLKDLENYMSADTLRSTFKELQDLADKIGIKFVEATEAHSRTKLLVAGHELTVNIKTVVEMQRKVSMRIKESIDIVKLVDSVTNLRLYRARTSKDIEEAEQRDVQVGFFRPRADSVLGGEGMQPPLVTKPLRVWLGHVATEMTRHSQEYLEDRQTCSEAAFRGHWQEFWRMHQIGIDRWKENWLYSVRMKDRREKFAFWTPLHQAVYHRADLDNLRKMINGGAFRLRRTAWTEYDHKDMTALDLARLFGFHEMYEILAPKVHSFVPGKVLDYLQRWFHHMIIKDLGDWVEDEQMDLPALEVLVELKDESMWFPVKINRESEGAGYLYRLDGRDLLVERCQIRTEQEKTQYRITVRGIHRIEAAILANDPHTVNFPHTDNNPDISKSTDTAKNPDTADNPKPVESHTMMPAT</sequence>
<name>A0A9P4J469_9PEZI</name>
<feature type="compositionally biased region" description="Polar residues" evidence="1">
    <location>
        <begin position="440"/>
        <end position="458"/>
    </location>
</feature>
<dbReference type="AlphaFoldDB" id="A0A9P4J469"/>
<proteinExistence type="predicted"/>